<reference evidence="2 3" key="1">
    <citation type="submission" date="2019-03" db="EMBL/GenBank/DDBJ databases">
        <title>First draft genome of Liparis tanakae, snailfish: a comprehensive survey of snailfish specific genes.</title>
        <authorList>
            <person name="Kim W."/>
            <person name="Song I."/>
            <person name="Jeong J.-H."/>
            <person name="Kim D."/>
            <person name="Kim S."/>
            <person name="Ryu S."/>
            <person name="Song J.Y."/>
            <person name="Lee S.K."/>
        </authorList>
    </citation>
    <scope>NUCLEOTIDE SEQUENCE [LARGE SCALE GENOMIC DNA]</scope>
    <source>
        <tissue evidence="2">Muscle</tissue>
    </source>
</reference>
<keyword evidence="3" id="KW-1185">Reference proteome</keyword>
<gene>
    <name evidence="2" type="ORF">EYF80_018038</name>
</gene>
<evidence type="ECO:0000313" key="2">
    <source>
        <dbReference type="EMBL" id="TNN71687.1"/>
    </source>
</evidence>
<dbReference type="Proteomes" id="UP000314294">
    <property type="component" value="Unassembled WGS sequence"/>
</dbReference>
<accession>A0A4Z2I154</accession>
<feature type="region of interest" description="Disordered" evidence="1">
    <location>
        <begin position="28"/>
        <end position="56"/>
    </location>
</feature>
<comment type="caution">
    <text evidence="2">The sequence shown here is derived from an EMBL/GenBank/DDBJ whole genome shotgun (WGS) entry which is preliminary data.</text>
</comment>
<evidence type="ECO:0000256" key="1">
    <source>
        <dbReference type="SAM" id="MobiDB-lite"/>
    </source>
</evidence>
<feature type="compositionally biased region" description="Polar residues" evidence="1">
    <location>
        <begin position="109"/>
        <end position="119"/>
    </location>
</feature>
<sequence length="129" mass="13668">MLAGLSPCRPFPLPSCCFQDGKGKQRSLLCDATGPPTTAPTSAAHPKLAGAQQARSPLVGRPASPVLFSMSSRVFKRRGSDTRVSIVAAITLHHPPIRQERGEDGRPASTDTSNSTSCSPLHKLLPVDR</sequence>
<proteinExistence type="predicted"/>
<protein>
    <submittedName>
        <fullName evidence="2">Uncharacterized protein</fullName>
    </submittedName>
</protein>
<feature type="compositionally biased region" description="Basic and acidic residues" evidence="1">
    <location>
        <begin position="97"/>
        <end position="106"/>
    </location>
</feature>
<dbReference type="AlphaFoldDB" id="A0A4Z2I154"/>
<dbReference type="EMBL" id="SRLO01000146">
    <property type="protein sequence ID" value="TNN71687.1"/>
    <property type="molecule type" value="Genomic_DNA"/>
</dbReference>
<evidence type="ECO:0000313" key="3">
    <source>
        <dbReference type="Proteomes" id="UP000314294"/>
    </source>
</evidence>
<feature type="region of interest" description="Disordered" evidence="1">
    <location>
        <begin position="95"/>
        <end position="129"/>
    </location>
</feature>
<organism evidence="2 3">
    <name type="scientific">Liparis tanakae</name>
    <name type="common">Tanaka's snailfish</name>
    <dbReference type="NCBI Taxonomy" id="230148"/>
    <lineage>
        <taxon>Eukaryota</taxon>
        <taxon>Metazoa</taxon>
        <taxon>Chordata</taxon>
        <taxon>Craniata</taxon>
        <taxon>Vertebrata</taxon>
        <taxon>Euteleostomi</taxon>
        <taxon>Actinopterygii</taxon>
        <taxon>Neopterygii</taxon>
        <taxon>Teleostei</taxon>
        <taxon>Neoteleostei</taxon>
        <taxon>Acanthomorphata</taxon>
        <taxon>Eupercaria</taxon>
        <taxon>Perciformes</taxon>
        <taxon>Cottioidei</taxon>
        <taxon>Cottales</taxon>
        <taxon>Liparidae</taxon>
        <taxon>Liparis</taxon>
    </lineage>
</organism>
<feature type="compositionally biased region" description="Low complexity" evidence="1">
    <location>
        <begin position="32"/>
        <end position="46"/>
    </location>
</feature>
<name>A0A4Z2I154_9TELE</name>